<evidence type="ECO:0008006" key="4">
    <source>
        <dbReference type="Google" id="ProtNLM"/>
    </source>
</evidence>
<dbReference type="RefSeq" id="WP_101636719.1">
    <property type="nucleotide sequence ID" value="NZ_CAUPEY010000001.1"/>
</dbReference>
<reference evidence="2 3" key="1">
    <citation type="submission" date="2017-12" db="EMBL/GenBank/DDBJ databases">
        <title>Phylogenetic diversity of female urinary microbiome.</title>
        <authorList>
            <person name="Thomas-White K."/>
            <person name="Wolfe A.J."/>
        </authorList>
    </citation>
    <scope>NUCLEOTIDE SEQUENCE [LARGE SCALE GENOMIC DNA]</scope>
    <source>
        <strain evidence="2 3">UMB0112</strain>
    </source>
</reference>
<feature type="transmembrane region" description="Helical" evidence="1">
    <location>
        <begin position="129"/>
        <end position="156"/>
    </location>
</feature>
<dbReference type="Pfam" id="PF16357">
    <property type="entry name" value="PepSY_TM_like_2"/>
    <property type="match status" value="1"/>
</dbReference>
<evidence type="ECO:0000313" key="2">
    <source>
        <dbReference type="EMBL" id="PKZ29717.1"/>
    </source>
</evidence>
<feature type="transmembrane region" description="Helical" evidence="1">
    <location>
        <begin position="163"/>
        <end position="181"/>
    </location>
</feature>
<dbReference type="Proteomes" id="UP000234639">
    <property type="component" value="Unassembled WGS sequence"/>
</dbReference>
<name>A0A2I1NBE8_9BACT</name>
<proteinExistence type="predicted"/>
<dbReference type="EMBL" id="PKHU01000002">
    <property type="protein sequence ID" value="PKZ29717.1"/>
    <property type="molecule type" value="Genomic_DNA"/>
</dbReference>
<protein>
    <recommendedName>
        <fullName evidence="4">Integral membrane protein</fullName>
    </recommendedName>
</protein>
<evidence type="ECO:0000313" key="3">
    <source>
        <dbReference type="Proteomes" id="UP000234639"/>
    </source>
</evidence>
<gene>
    <name evidence="2" type="ORF">CYJ41_02160</name>
</gene>
<sequence length="183" mass="20806">MNRYKFFRRFHIYLSLFFLPVALLYAVSGLAYIFGANQDFMATKNSYKTKLVLQKGAEQEAVLQFLKEQNIKIPSDVGLKKDKKQGGLTMGTASYSINVKQAKDELVVTTTKRSFLGNIIMLHKNKTSWYFRILSISFGFSLMLFYLSGLMMTFFANKKERKAQLLVIAAGVFACVVLGYISL</sequence>
<keyword evidence="1" id="KW-0472">Membrane</keyword>
<keyword evidence="1" id="KW-0812">Transmembrane</keyword>
<keyword evidence="1" id="KW-1133">Transmembrane helix</keyword>
<feature type="transmembrane region" description="Helical" evidence="1">
    <location>
        <begin position="12"/>
        <end position="34"/>
    </location>
</feature>
<organism evidence="2 3">
    <name type="scientific">Campylobacter ureolyticus</name>
    <dbReference type="NCBI Taxonomy" id="827"/>
    <lineage>
        <taxon>Bacteria</taxon>
        <taxon>Pseudomonadati</taxon>
        <taxon>Campylobacterota</taxon>
        <taxon>Epsilonproteobacteria</taxon>
        <taxon>Campylobacterales</taxon>
        <taxon>Campylobacteraceae</taxon>
        <taxon>Campylobacter</taxon>
    </lineage>
</organism>
<accession>A0A2I1NBE8</accession>
<dbReference type="AlphaFoldDB" id="A0A2I1NBE8"/>
<dbReference type="InterPro" id="IPR032307">
    <property type="entry name" value="PepSY_TM-like_2"/>
</dbReference>
<evidence type="ECO:0000256" key="1">
    <source>
        <dbReference type="SAM" id="Phobius"/>
    </source>
</evidence>
<comment type="caution">
    <text evidence="2">The sequence shown here is derived from an EMBL/GenBank/DDBJ whole genome shotgun (WGS) entry which is preliminary data.</text>
</comment>